<evidence type="ECO:0000256" key="4">
    <source>
        <dbReference type="ARBA" id="ARBA00022839"/>
    </source>
</evidence>
<gene>
    <name evidence="7" type="ORF">A3G52_02825</name>
</gene>
<dbReference type="AlphaFoldDB" id="A0A1G2NZQ6"/>
<dbReference type="PANTHER" id="PTHR30255:SF2">
    <property type="entry name" value="SINGLE-STRANDED-DNA-SPECIFIC EXONUCLEASE RECJ"/>
    <property type="match status" value="1"/>
</dbReference>
<dbReference type="GO" id="GO:0006310">
    <property type="term" value="P:DNA recombination"/>
    <property type="evidence" value="ECO:0007669"/>
    <property type="project" value="InterPro"/>
</dbReference>
<sequence>MDNYEVSERLASNVGDELSVYPELLKILLLNRGIKSREEAENFLRPDYNKHLHDPFLFKDMAKAVDRIIKAVNENEKIVIWSDYDADGIPGGIILHDFFTKIQFYSFEIHIPDRNNEGFGLNEKTINRLADDGVSLIITVDCGIGNVTEVDLANKKGIDVIITDHHMPSEKLPPALAIINSKQENCGYPFKDLCGAGVAFKLVQALTVRIGASEHSSKLNPGWEKWLLDMAGVATISDMVPLRGENRAISYYGLMVLRKTPRVGLGRLFQDLKIQRKHLTEDDIGFSISPRINVSSRMGSAMDAFRLLTTRDETEAGMLSSEMTKLNNERKGLVAAMIKEIKNNLGKGEKSRHDIIVMGNPTWKPSLLGLAANTLSSEYECPVFLWGRGSEEDLKGSCRSRNTNLIALMGNVTPGVLAEFGGHFFSGGFSVRHDKIHHLESELRKSHELVKNADDAKEKTVIDAKASLETVSWENWEMISRLAPFGMGNPKPVFLFENIEIYKIEEFGKEKNHIKLLFKKNNSEYVTAISFFTGRNSFSREPREGESINLVASMEKSVFRNFPELRLRIVDII</sequence>
<dbReference type="InterPro" id="IPR041122">
    <property type="entry name" value="RecJ_OB"/>
</dbReference>
<dbReference type="Pfam" id="PF01368">
    <property type="entry name" value="DHH"/>
    <property type="match status" value="1"/>
</dbReference>
<dbReference type="GO" id="GO:0006281">
    <property type="term" value="P:DNA repair"/>
    <property type="evidence" value="ECO:0007669"/>
    <property type="project" value="InterPro"/>
</dbReference>
<comment type="caution">
    <text evidence="7">The sequence shown here is derived from an EMBL/GenBank/DDBJ whole genome shotgun (WGS) entry which is preliminary data.</text>
</comment>
<dbReference type="GO" id="GO:0008409">
    <property type="term" value="F:5'-3' exonuclease activity"/>
    <property type="evidence" value="ECO:0007669"/>
    <property type="project" value="InterPro"/>
</dbReference>
<dbReference type="Proteomes" id="UP000177269">
    <property type="component" value="Unassembled WGS sequence"/>
</dbReference>
<dbReference type="EMBL" id="MHSK01000031">
    <property type="protein sequence ID" value="OHA41574.1"/>
    <property type="molecule type" value="Genomic_DNA"/>
</dbReference>
<dbReference type="InterPro" id="IPR004610">
    <property type="entry name" value="RecJ"/>
</dbReference>
<feature type="domain" description="RecJ OB" evidence="6">
    <location>
        <begin position="462"/>
        <end position="571"/>
    </location>
</feature>
<dbReference type="InterPro" id="IPR038763">
    <property type="entry name" value="DHH_sf"/>
</dbReference>
<keyword evidence="3" id="KW-0378">Hydrolase</keyword>
<accession>A0A1G2NZQ6</accession>
<evidence type="ECO:0000313" key="8">
    <source>
        <dbReference type="Proteomes" id="UP000177269"/>
    </source>
</evidence>
<proteinExistence type="inferred from homology"/>
<dbReference type="Gene3D" id="2.40.50.460">
    <property type="match status" value="1"/>
</dbReference>
<evidence type="ECO:0000256" key="3">
    <source>
        <dbReference type="ARBA" id="ARBA00022801"/>
    </source>
</evidence>
<organism evidence="7 8">
    <name type="scientific">Candidatus Taylorbacteria bacterium RIFCSPLOWO2_12_FULL_43_20</name>
    <dbReference type="NCBI Taxonomy" id="1802332"/>
    <lineage>
        <taxon>Bacteria</taxon>
        <taxon>Candidatus Tayloriibacteriota</taxon>
    </lineage>
</organism>
<name>A0A1G2NZQ6_9BACT</name>
<keyword evidence="2" id="KW-0540">Nuclease</keyword>
<dbReference type="Gene3D" id="3.90.1640.30">
    <property type="match status" value="1"/>
</dbReference>
<feature type="domain" description="DDH" evidence="5">
    <location>
        <begin position="77"/>
        <end position="210"/>
    </location>
</feature>
<comment type="similarity">
    <text evidence="1">Belongs to the RecJ family.</text>
</comment>
<dbReference type="InterPro" id="IPR051673">
    <property type="entry name" value="SSDNA_exonuclease_RecJ"/>
</dbReference>
<dbReference type="SUPFAM" id="SSF64182">
    <property type="entry name" value="DHH phosphoesterases"/>
    <property type="match status" value="1"/>
</dbReference>
<evidence type="ECO:0000259" key="5">
    <source>
        <dbReference type="Pfam" id="PF01368"/>
    </source>
</evidence>
<evidence type="ECO:0000256" key="1">
    <source>
        <dbReference type="ARBA" id="ARBA00005915"/>
    </source>
</evidence>
<keyword evidence="4 7" id="KW-0269">Exonuclease</keyword>
<reference evidence="7 8" key="1">
    <citation type="journal article" date="2016" name="Nat. Commun.">
        <title>Thousands of microbial genomes shed light on interconnected biogeochemical processes in an aquifer system.</title>
        <authorList>
            <person name="Anantharaman K."/>
            <person name="Brown C.T."/>
            <person name="Hug L.A."/>
            <person name="Sharon I."/>
            <person name="Castelle C.J."/>
            <person name="Probst A.J."/>
            <person name="Thomas B.C."/>
            <person name="Singh A."/>
            <person name="Wilkins M.J."/>
            <person name="Karaoz U."/>
            <person name="Brodie E.L."/>
            <person name="Williams K.H."/>
            <person name="Hubbard S.S."/>
            <person name="Banfield J.F."/>
        </authorList>
    </citation>
    <scope>NUCLEOTIDE SEQUENCE [LARGE SCALE GENOMIC DNA]</scope>
</reference>
<evidence type="ECO:0000256" key="2">
    <source>
        <dbReference type="ARBA" id="ARBA00022722"/>
    </source>
</evidence>
<protein>
    <submittedName>
        <fullName evidence="7">Single-stranded-DNA-specific exonuclease RecJ</fullName>
    </submittedName>
</protein>
<evidence type="ECO:0000313" key="7">
    <source>
        <dbReference type="EMBL" id="OHA41574.1"/>
    </source>
</evidence>
<evidence type="ECO:0000259" key="6">
    <source>
        <dbReference type="Pfam" id="PF17768"/>
    </source>
</evidence>
<dbReference type="NCBIfam" id="TIGR00644">
    <property type="entry name" value="recJ"/>
    <property type="match status" value="1"/>
</dbReference>
<dbReference type="Pfam" id="PF17768">
    <property type="entry name" value="RecJ_OB"/>
    <property type="match status" value="1"/>
</dbReference>
<dbReference type="PANTHER" id="PTHR30255">
    <property type="entry name" value="SINGLE-STRANDED-DNA-SPECIFIC EXONUCLEASE RECJ"/>
    <property type="match status" value="1"/>
</dbReference>
<dbReference type="InterPro" id="IPR001667">
    <property type="entry name" value="DDH_dom"/>
</dbReference>